<gene>
    <name evidence="2" type="ORF">SEA_MUNDREA_64</name>
</gene>
<dbReference type="Proteomes" id="UP000224683">
    <property type="component" value="Segment"/>
</dbReference>
<organism evidence="2 3">
    <name type="scientific">Mycobacterium phage Mundrea</name>
    <dbReference type="NCBI Taxonomy" id="1897540"/>
    <lineage>
        <taxon>Viruses</taxon>
        <taxon>Duplodnaviria</taxon>
        <taxon>Heunggongvirae</taxon>
        <taxon>Uroviricota</taxon>
        <taxon>Caudoviricetes</taxon>
        <taxon>Backyardiganvirus</taxon>
        <taxon>Backyardiganvirus mundrea</taxon>
    </lineage>
</organism>
<feature type="transmembrane region" description="Helical" evidence="1">
    <location>
        <begin position="6"/>
        <end position="24"/>
    </location>
</feature>
<sequence>MTGEVIVFLIIIALAVFSGVLLFLKA</sequence>
<keyword evidence="3" id="KW-1185">Reference proteome</keyword>
<evidence type="ECO:0000256" key="1">
    <source>
        <dbReference type="SAM" id="Phobius"/>
    </source>
</evidence>
<protein>
    <submittedName>
        <fullName evidence="2">Uncharacterized protein</fullName>
    </submittedName>
</protein>
<keyword evidence="1" id="KW-1133">Transmembrane helix</keyword>
<keyword evidence="1" id="KW-0472">Membrane</keyword>
<accession>A0A1C9LYM5</accession>
<proteinExistence type="predicted"/>
<evidence type="ECO:0000313" key="2">
    <source>
        <dbReference type="EMBL" id="AOQ27991.1"/>
    </source>
</evidence>
<reference evidence="3" key="1">
    <citation type="submission" date="2016-07" db="EMBL/GenBank/DDBJ databases">
        <authorList>
            <person name="Balom B.A."/>
            <person name="Beck E.G."/>
            <person name="Blanchard M.S."/>
            <person name="Bowen M.Y."/>
            <person name="Bremer B.A."/>
            <person name="Campbell J.L."/>
            <person name="Chatham R.C."/>
            <person name="Creech M.L."/>
            <person name="Guevara S.D."/>
            <person name="Haley J.D."/>
            <person name="Hatney E."/>
            <person name="Hawkins C.M."/>
            <person name="Holman C.B."/>
            <person name="Holmes G.M."/>
            <person name="Jones A.M."/>
            <person name="Nava J.M."/>
            <person name="Pop-Ceapa S.B."/>
            <person name="Rivera N.E."/>
            <person name="Skinner S.A."/>
            <person name="Smith J.A."/>
            <person name="St S.J."/>
            <person name="Stewart J."/>
            <person name="Turner K.L."/>
            <person name="Walker M.G."/>
            <person name="Parcells R.L."/>
            <person name="Samuel M."/>
            <person name="Nguyen A."/>
            <person name="Hammonds-Odie L.P."/>
            <person name="Barrera A.L."/>
            <person name="Butela K.A."/>
            <person name="Garlena R.A."/>
            <person name="Russell D.A."/>
            <person name="Pope W.H."/>
            <person name="Jacobs-Sera D."/>
            <person name="Hendrix R.W."/>
            <person name="Hatfull G.F."/>
        </authorList>
    </citation>
    <scope>NUCLEOTIDE SEQUENCE [LARGE SCALE GENOMIC DNA]</scope>
</reference>
<dbReference type="EMBL" id="KX579975">
    <property type="protein sequence ID" value="AOQ27991.1"/>
    <property type="molecule type" value="Genomic_DNA"/>
</dbReference>
<evidence type="ECO:0000313" key="3">
    <source>
        <dbReference type="Proteomes" id="UP000224683"/>
    </source>
</evidence>
<name>A0A1C9LYM5_9CAUD</name>
<keyword evidence="1" id="KW-0812">Transmembrane</keyword>